<evidence type="ECO:0000259" key="1">
    <source>
        <dbReference type="Pfam" id="PF13304"/>
    </source>
</evidence>
<dbReference type="SUPFAM" id="SSF52540">
    <property type="entry name" value="P-loop containing nucleoside triphosphate hydrolases"/>
    <property type="match status" value="1"/>
</dbReference>
<evidence type="ECO:0000313" key="3">
    <source>
        <dbReference type="Proteomes" id="UP001597510"/>
    </source>
</evidence>
<accession>A0ABW5JCF9</accession>
<keyword evidence="3" id="KW-1185">Reference proteome</keyword>
<dbReference type="PIRSF" id="PIRSF029347">
    <property type="entry name" value="RecF"/>
    <property type="match status" value="1"/>
</dbReference>
<sequence length="377" mass="43531">MKITSLNIKNFKSIVDITINEPNPFTVFVGPNGSGKSNIFEALELYSYYSKNDFETVESLFGGQNQFVNKNIYLDTRGIDLSELFKGKYLKGFDFGFEVQFQSLNSSLKVHQGGDNHFSSNTNKGATVGKDFIFHYRRNGSYITKNFKFSLYPFASEENPSDFKNNSEYKQFFTEFSRIFPSTKNKNRQNFIDSQKLNTDADNLEKVLKRLLENSLIKEEIFEWLSLFLPEFENIEVRKSEFSSNEDLLIYQKHYDKPFNKELISDGTYNILCLLTAVLQSDEPQFLCIEEPENGLNPFVIRKLVDFFRQSCEEKGHYIWLNTHSQTLVESLKPEELIVVDKVNGETQVKQFKGMDLHGLDMSELWLSGALGGGTPW</sequence>
<dbReference type="InterPro" id="IPR027417">
    <property type="entry name" value="P-loop_NTPase"/>
</dbReference>
<reference evidence="3" key="1">
    <citation type="journal article" date="2019" name="Int. J. Syst. Evol. Microbiol.">
        <title>The Global Catalogue of Microorganisms (GCM) 10K type strain sequencing project: providing services to taxonomists for standard genome sequencing and annotation.</title>
        <authorList>
            <consortium name="The Broad Institute Genomics Platform"/>
            <consortium name="The Broad Institute Genome Sequencing Center for Infectious Disease"/>
            <person name="Wu L."/>
            <person name="Ma J."/>
        </authorList>
    </citation>
    <scope>NUCLEOTIDE SEQUENCE [LARGE SCALE GENOMIC DNA]</scope>
    <source>
        <strain evidence="3">KCTC 52344</strain>
    </source>
</reference>
<evidence type="ECO:0000313" key="2">
    <source>
        <dbReference type="EMBL" id="MFD2523254.1"/>
    </source>
</evidence>
<dbReference type="InterPro" id="IPR014555">
    <property type="entry name" value="RecF-like"/>
</dbReference>
<proteinExistence type="predicted"/>
<comment type="caution">
    <text evidence="2">The sequence shown here is derived from an EMBL/GenBank/DDBJ whole genome shotgun (WGS) entry which is preliminary data.</text>
</comment>
<dbReference type="EMBL" id="JBHULC010000027">
    <property type="protein sequence ID" value="MFD2523254.1"/>
    <property type="molecule type" value="Genomic_DNA"/>
</dbReference>
<dbReference type="RefSeq" id="WP_340239170.1">
    <property type="nucleotide sequence ID" value="NZ_JBBEWC010000012.1"/>
</dbReference>
<dbReference type="Proteomes" id="UP001597510">
    <property type="component" value="Unassembled WGS sequence"/>
</dbReference>
<protein>
    <submittedName>
        <fullName evidence="2">AAA family ATPase</fullName>
    </submittedName>
</protein>
<dbReference type="Pfam" id="PF13304">
    <property type="entry name" value="AAA_21"/>
    <property type="match status" value="1"/>
</dbReference>
<dbReference type="Gene3D" id="3.40.50.300">
    <property type="entry name" value="P-loop containing nucleotide triphosphate hydrolases"/>
    <property type="match status" value="1"/>
</dbReference>
<organism evidence="2 3">
    <name type="scientific">Emticicia soli</name>
    <dbReference type="NCBI Taxonomy" id="2027878"/>
    <lineage>
        <taxon>Bacteria</taxon>
        <taxon>Pseudomonadati</taxon>
        <taxon>Bacteroidota</taxon>
        <taxon>Cytophagia</taxon>
        <taxon>Cytophagales</taxon>
        <taxon>Leadbetterellaceae</taxon>
        <taxon>Emticicia</taxon>
    </lineage>
</organism>
<feature type="domain" description="ATPase AAA-type core" evidence="1">
    <location>
        <begin position="25"/>
        <end position="330"/>
    </location>
</feature>
<dbReference type="PANTHER" id="PTHR40396">
    <property type="entry name" value="ATPASE-LIKE PROTEIN"/>
    <property type="match status" value="1"/>
</dbReference>
<dbReference type="PANTHER" id="PTHR40396:SF1">
    <property type="entry name" value="ATPASE AAA-TYPE CORE DOMAIN-CONTAINING PROTEIN"/>
    <property type="match status" value="1"/>
</dbReference>
<name>A0ABW5JCF9_9BACT</name>
<gene>
    <name evidence="2" type="ORF">ACFSR2_20310</name>
</gene>
<dbReference type="InterPro" id="IPR003959">
    <property type="entry name" value="ATPase_AAA_core"/>
</dbReference>